<dbReference type="EMBL" id="MU006219">
    <property type="protein sequence ID" value="KAF2830531.1"/>
    <property type="molecule type" value="Genomic_DNA"/>
</dbReference>
<evidence type="ECO:0000256" key="1">
    <source>
        <dbReference type="SAM" id="MobiDB-lite"/>
    </source>
</evidence>
<dbReference type="Proteomes" id="UP000799424">
    <property type="component" value="Unassembled WGS sequence"/>
</dbReference>
<evidence type="ECO:0000313" key="2">
    <source>
        <dbReference type="EMBL" id="KAF2830531.1"/>
    </source>
</evidence>
<accession>A0A6A7AB48</accession>
<proteinExistence type="predicted"/>
<dbReference type="OrthoDB" id="2963168at2759"/>
<feature type="region of interest" description="Disordered" evidence="1">
    <location>
        <begin position="1"/>
        <end position="75"/>
    </location>
</feature>
<sequence length="389" mass="44189">MDIDDFPEAPSIYCARQLPTQSAYPTSDPEDREQPNVTHGWAAHNMGQTGRRREGHATSFKPRNGFPRTKDNWVPMPEATCGLQQRSEVNDAWAEDFAAKLPYLKRKGYIKDDEDVSTNFLEWAFKAVKSSKRRPFEAGRNYVTPQSKVTIVFRCPVRYDRQARENLKRIGSKAAMRAKIGMVVSVDVGRVENAEKAQFEFDDTHKHDLTNVYMVPEPNAALTYFLHGTTVTLVNIGGGTTNSAAYDLERVGEDNFRCIRAIEPIGDSCGIHMLVENVKGISLRKLAPIKAELETTMRTPLDHLVNKQVVDNFEIKYKPSTNWASLRNPMLRRGMVFWFPGLVSTNDTHVGCLTDSFFTIFSPSQVKRHFRRCSNHGLPLMQSCLRRRS</sequence>
<name>A0A6A7AB48_9PLEO</name>
<gene>
    <name evidence="2" type="ORF">CC86DRAFT_162652</name>
</gene>
<evidence type="ECO:0000313" key="3">
    <source>
        <dbReference type="Proteomes" id="UP000799424"/>
    </source>
</evidence>
<reference evidence="2" key="1">
    <citation type="journal article" date="2020" name="Stud. Mycol.">
        <title>101 Dothideomycetes genomes: a test case for predicting lifestyles and emergence of pathogens.</title>
        <authorList>
            <person name="Haridas S."/>
            <person name="Albert R."/>
            <person name="Binder M."/>
            <person name="Bloem J."/>
            <person name="Labutti K."/>
            <person name="Salamov A."/>
            <person name="Andreopoulos B."/>
            <person name="Baker S."/>
            <person name="Barry K."/>
            <person name="Bills G."/>
            <person name="Bluhm B."/>
            <person name="Cannon C."/>
            <person name="Castanera R."/>
            <person name="Culley D."/>
            <person name="Daum C."/>
            <person name="Ezra D."/>
            <person name="Gonzalez J."/>
            <person name="Henrissat B."/>
            <person name="Kuo A."/>
            <person name="Liang C."/>
            <person name="Lipzen A."/>
            <person name="Lutzoni F."/>
            <person name="Magnuson J."/>
            <person name="Mondo S."/>
            <person name="Nolan M."/>
            <person name="Ohm R."/>
            <person name="Pangilinan J."/>
            <person name="Park H.-J."/>
            <person name="Ramirez L."/>
            <person name="Alfaro M."/>
            <person name="Sun H."/>
            <person name="Tritt A."/>
            <person name="Yoshinaga Y."/>
            <person name="Zwiers L.-H."/>
            <person name="Turgeon B."/>
            <person name="Goodwin S."/>
            <person name="Spatafora J."/>
            <person name="Crous P."/>
            <person name="Grigoriev I."/>
        </authorList>
    </citation>
    <scope>NUCLEOTIDE SEQUENCE</scope>
    <source>
        <strain evidence="2">CBS 113818</strain>
    </source>
</reference>
<organism evidence="2 3">
    <name type="scientific">Ophiobolus disseminans</name>
    <dbReference type="NCBI Taxonomy" id="1469910"/>
    <lineage>
        <taxon>Eukaryota</taxon>
        <taxon>Fungi</taxon>
        <taxon>Dikarya</taxon>
        <taxon>Ascomycota</taxon>
        <taxon>Pezizomycotina</taxon>
        <taxon>Dothideomycetes</taxon>
        <taxon>Pleosporomycetidae</taxon>
        <taxon>Pleosporales</taxon>
        <taxon>Pleosporineae</taxon>
        <taxon>Phaeosphaeriaceae</taxon>
        <taxon>Ophiobolus</taxon>
    </lineage>
</organism>
<keyword evidence="3" id="KW-1185">Reference proteome</keyword>
<protein>
    <submittedName>
        <fullName evidence="2">Uncharacterized protein</fullName>
    </submittedName>
</protein>
<dbReference type="AlphaFoldDB" id="A0A6A7AB48"/>